<evidence type="ECO:0000256" key="5">
    <source>
        <dbReference type="ARBA" id="ARBA00022832"/>
    </source>
</evidence>
<evidence type="ECO:0000259" key="10">
    <source>
        <dbReference type="Pfam" id="PF00755"/>
    </source>
</evidence>
<protein>
    <recommendedName>
        <fullName evidence="10">Choline/carnitine acyltransferase domain-containing protein</fullName>
    </recommendedName>
</protein>
<accession>A0A815D7C8</accession>
<comment type="caution">
    <text evidence="11">The sequence shown here is derived from an EMBL/GenBank/DDBJ whole genome shotgun (WGS) entry which is preliminary data.</text>
</comment>
<comment type="similarity">
    <text evidence="2">Belongs to the carnitine/choline acetyltransferase family.</text>
</comment>
<dbReference type="Gene3D" id="1.10.275.20">
    <property type="entry name" value="Choline/Carnitine o-acyltransferase"/>
    <property type="match status" value="1"/>
</dbReference>
<evidence type="ECO:0000256" key="1">
    <source>
        <dbReference type="ARBA" id="ARBA00005005"/>
    </source>
</evidence>
<name>A0A815D7C8_9BILA</name>
<keyword evidence="6" id="KW-0443">Lipid metabolism</keyword>
<dbReference type="Gene3D" id="3.30.559.10">
    <property type="entry name" value="Chloramphenicol acetyltransferase-like domain"/>
    <property type="match status" value="1"/>
</dbReference>
<dbReference type="PANTHER" id="PTHR22589:SF67">
    <property type="entry name" value="PEROXISOMAL CARNITINE O-OCTANOYLTRANSFERASE"/>
    <property type="match status" value="1"/>
</dbReference>
<evidence type="ECO:0000256" key="4">
    <source>
        <dbReference type="ARBA" id="ARBA00022679"/>
    </source>
</evidence>
<evidence type="ECO:0000256" key="6">
    <source>
        <dbReference type="ARBA" id="ARBA00023098"/>
    </source>
</evidence>
<dbReference type="InterPro" id="IPR039551">
    <property type="entry name" value="Cho/carn_acyl_trans"/>
</dbReference>
<keyword evidence="7" id="KW-0012">Acyltransferase</keyword>
<sequence>MKKTFEYDDKLPALPLPTLEHTLERYLDSVRAVVDDNEYANTKKVVERFAKGIGRELHEQLKTNIEKRQERNWLSKWWDEEIYLKWRLPIAPTISMTGFNCLVPPETDSQLTRICVHMYACALVFETIREERYPISYVGKHPLTMHQYKHFFNTCRIPHKGCDELMSVFRTVSEDPRRPPTHVVVMRNGHMFMFDLYESNKLLTPPEILKRLEDIVQQSDQSPGLGLGALTALPRDEWTKVRDHLYEMNEQNKINFQRIEQALLVYGFDNENAENLTEHSAYEGSIPVHIGDYIQNHIDTLEKIDSWPIPSDPDNKIIVHELLFIYDSHVLNAINHAINLFHQLAENIDIIVTNVNQCTKEDIKQYVRIHPDTYFQLCLQLAYFKLHGNKPASTYETASTRRFYRGRTETVRTCSPEVVAWCRAMVNRNDQLAESERRKLFLIAANRHQELMNAASKNQGCDRHLFALSMMATLTGKPFDLINDPSWIKSVGSGNFILSTSCIGFTLSVGGTPPMCLNGYGVFYRLGSDAITFLVSAYRNSAITDAQALAHTIERTLIEVKMSFMLSNLFTKCQYQVKAKVFHDGIYQIFCSQHHEHESLENSIVPVEIRSVIHDLALNGLSVGQIRKTMEVLHPVISLLSQKSGRINLIFNLKALSKNSSYIDFMLKISNAHRYWAEHRIKNEVYTMQYLIEHATIPISKRIDYSTDFKTHVLSCEYTLMEKIYGNTLESVIEKISDQNLVRTALEMTDYVKQLRQIKLP</sequence>
<evidence type="ECO:0000256" key="2">
    <source>
        <dbReference type="ARBA" id="ARBA00005232"/>
    </source>
</evidence>
<dbReference type="EMBL" id="CAJNOW010000817">
    <property type="protein sequence ID" value="CAF1293435.1"/>
    <property type="molecule type" value="Genomic_DNA"/>
</dbReference>
<keyword evidence="3" id="KW-0813">Transport</keyword>
<evidence type="ECO:0000313" key="12">
    <source>
        <dbReference type="Proteomes" id="UP000663834"/>
    </source>
</evidence>
<dbReference type="InterPro" id="IPR023213">
    <property type="entry name" value="CAT-like_dom_sf"/>
</dbReference>
<dbReference type="PANTHER" id="PTHR22589">
    <property type="entry name" value="CARNITINE O-ACYLTRANSFERASE"/>
    <property type="match status" value="1"/>
</dbReference>
<dbReference type="InterPro" id="IPR042572">
    <property type="entry name" value="Carn_acyl_trans_N"/>
</dbReference>
<dbReference type="SUPFAM" id="SSF52777">
    <property type="entry name" value="CoA-dependent acyltransferases"/>
    <property type="match status" value="2"/>
</dbReference>
<proteinExistence type="inferred from homology"/>
<gene>
    <name evidence="11" type="ORF">KQP761_LOCUS4399</name>
</gene>
<dbReference type="OrthoDB" id="240216at2759"/>
<feature type="domain" description="Choline/carnitine acyltransferase" evidence="10">
    <location>
        <begin position="269"/>
        <end position="554"/>
    </location>
</feature>
<comment type="pathway">
    <text evidence="1">Lipid metabolism; fatty acid beta-oxidation.</text>
</comment>
<dbReference type="InterPro" id="IPR000542">
    <property type="entry name" value="Carn_acyl_trans"/>
</dbReference>
<evidence type="ECO:0000256" key="3">
    <source>
        <dbReference type="ARBA" id="ARBA00022448"/>
    </source>
</evidence>
<keyword evidence="5" id="KW-0276">Fatty acid metabolism</keyword>
<dbReference type="UniPathway" id="UPA00659"/>
<reference evidence="11" key="1">
    <citation type="submission" date="2021-02" db="EMBL/GenBank/DDBJ databases">
        <authorList>
            <person name="Nowell W R."/>
        </authorList>
    </citation>
    <scope>NUCLEOTIDE SEQUENCE</scope>
</reference>
<organism evidence="11 12">
    <name type="scientific">Rotaria magnacalcarata</name>
    <dbReference type="NCBI Taxonomy" id="392030"/>
    <lineage>
        <taxon>Eukaryota</taxon>
        <taxon>Metazoa</taxon>
        <taxon>Spiralia</taxon>
        <taxon>Gnathifera</taxon>
        <taxon>Rotifera</taxon>
        <taxon>Eurotatoria</taxon>
        <taxon>Bdelloidea</taxon>
        <taxon>Philodinida</taxon>
        <taxon>Philodinidae</taxon>
        <taxon>Rotaria</taxon>
    </lineage>
</organism>
<dbReference type="Gene3D" id="3.30.559.70">
    <property type="entry name" value="Choline/Carnitine o-acyltransferase, domain 2"/>
    <property type="match status" value="1"/>
</dbReference>
<dbReference type="Pfam" id="PF00755">
    <property type="entry name" value="Carn_acyltransf"/>
    <property type="match status" value="1"/>
</dbReference>
<evidence type="ECO:0000256" key="7">
    <source>
        <dbReference type="ARBA" id="ARBA00023315"/>
    </source>
</evidence>
<evidence type="ECO:0000256" key="9">
    <source>
        <dbReference type="PIRSR" id="PIRSR600542-1"/>
    </source>
</evidence>
<dbReference type="AlphaFoldDB" id="A0A815D7C8"/>
<dbReference type="Proteomes" id="UP000663834">
    <property type="component" value="Unassembled WGS sequence"/>
</dbReference>
<dbReference type="GO" id="GO:0006635">
    <property type="term" value="P:fatty acid beta-oxidation"/>
    <property type="evidence" value="ECO:0007669"/>
    <property type="project" value="UniProtKB-UniPathway"/>
</dbReference>
<comment type="catalytic activity">
    <reaction evidence="8">
        <text>4,8-dimethylnonanoyl-CoA + (R)-carnitine = O-4,8-dimethylnonanoyl-(R)-carnitine + CoA</text>
        <dbReference type="Rhea" id="RHEA:44860"/>
        <dbReference type="ChEBI" id="CHEBI:16347"/>
        <dbReference type="ChEBI" id="CHEBI:57287"/>
        <dbReference type="ChEBI" id="CHEBI:77061"/>
        <dbReference type="ChEBI" id="CHEBI:84654"/>
    </reaction>
</comment>
<keyword evidence="4" id="KW-0808">Transferase</keyword>
<feature type="active site" description="Proton acceptor" evidence="9">
    <location>
        <position position="279"/>
    </location>
</feature>
<dbReference type="GO" id="GO:0005777">
    <property type="term" value="C:peroxisome"/>
    <property type="evidence" value="ECO:0007669"/>
    <property type="project" value="TreeGrafter"/>
</dbReference>
<evidence type="ECO:0000256" key="8">
    <source>
        <dbReference type="ARBA" id="ARBA00048999"/>
    </source>
</evidence>
<dbReference type="GO" id="GO:0008458">
    <property type="term" value="F:carnitine O-octanoyltransferase activity"/>
    <property type="evidence" value="ECO:0007669"/>
    <property type="project" value="TreeGrafter"/>
</dbReference>
<dbReference type="InterPro" id="IPR042231">
    <property type="entry name" value="Cho/carn_acyl_trans_2"/>
</dbReference>
<evidence type="ECO:0000313" key="11">
    <source>
        <dbReference type="EMBL" id="CAF1293435.1"/>
    </source>
</evidence>